<keyword evidence="19" id="KW-1185">Reference proteome</keyword>
<evidence type="ECO:0000256" key="15">
    <source>
        <dbReference type="ARBA" id="ARBA00032361"/>
    </source>
</evidence>
<dbReference type="GO" id="GO:0003882">
    <property type="term" value="F:CDP-diacylglycerol-serine O-phosphatidyltransferase activity"/>
    <property type="evidence" value="ECO:0007669"/>
    <property type="project" value="UniProtKB-EC"/>
</dbReference>
<keyword evidence="7" id="KW-0444">Lipid biosynthesis</keyword>
<evidence type="ECO:0000256" key="7">
    <source>
        <dbReference type="ARBA" id="ARBA00022516"/>
    </source>
</evidence>
<name>A0ABT5X9X2_9EURY</name>
<evidence type="ECO:0000256" key="10">
    <source>
        <dbReference type="ARBA" id="ARBA00022989"/>
    </source>
</evidence>
<dbReference type="EC" id="2.7.8.8" evidence="5"/>
<reference evidence="18 19" key="1">
    <citation type="submission" date="2023-03" db="EMBL/GenBank/DDBJ databases">
        <title>WGS of Methanotrichaceae archaeon Mx.</title>
        <authorList>
            <person name="Sorokin D.Y."/>
            <person name="Merkel A.Y."/>
        </authorList>
    </citation>
    <scope>NUCLEOTIDE SEQUENCE [LARGE SCALE GENOMIC DNA]</scope>
    <source>
        <strain evidence="18 19">Mx</strain>
    </source>
</reference>
<gene>
    <name evidence="18" type="primary">pssA</name>
    <name evidence="18" type="ORF">P0O15_09785</name>
</gene>
<dbReference type="Pfam" id="PF01066">
    <property type="entry name" value="CDP-OH_P_transf"/>
    <property type="match status" value="1"/>
</dbReference>
<evidence type="ECO:0000256" key="12">
    <source>
        <dbReference type="ARBA" id="ARBA00023136"/>
    </source>
</evidence>
<keyword evidence="8 16" id="KW-0808">Transferase</keyword>
<evidence type="ECO:0000256" key="1">
    <source>
        <dbReference type="ARBA" id="ARBA00000287"/>
    </source>
</evidence>
<evidence type="ECO:0000256" key="9">
    <source>
        <dbReference type="ARBA" id="ARBA00022692"/>
    </source>
</evidence>
<evidence type="ECO:0000256" key="2">
    <source>
        <dbReference type="ARBA" id="ARBA00004141"/>
    </source>
</evidence>
<organism evidence="18 19">
    <name type="scientific">Candidatus Methanocrinis natronophilus</name>
    <dbReference type="NCBI Taxonomy" id="3033396"/>
    <lineage>
        <taxon>Archaea</taxon>
        <taxon>Methanobacteriati</taxon>
        <taxon>Methanobacteriota</taxon>
        <taxon>Stenosarchaea group</taxon>
        <taxon>Methanomicrobia</taxon>
        <taxon>Methanotrichales</taxon>
        <taxon>Methanotrichaceae</taxon>
        <taxon>Methanocrinis</taxon>
    </lineage>
</organism>
<evidence type="ECO:0000256" key="4">
    <source>
        <dbReference type="ARBA" id="ARBA00010441"/>
    </source>
</evidence>
<sequence length="225" mass="23435">MTGIFRLIRTPDVVSILNAALGFSSIMMAAEGRFGPSAALIFLALAADGVDGFLARKAGEGPLGTQIDSLADVISFGVAPAFLAWAAYGSIFWILGAVYLACGILRLARFNVSPKSGDVFLGVPIPGAGAMVAASIFLGGPPLTAAFLVLTSVLMISTIPYPKFRDPRLIPPALAVGGVAATAWHLGLLRISAGVLFLALVGYLGSPLVMELWRRRGKKPPSRRG</sequence>
<dbReference type="RefSeq" id="WP_316967181.1">
    <property type="nucleotide sequence ID" value="NZ_JARFPK010000041.1"/>
</dbReference>
<evidence type="ECO:0000256" key="13">
    <source>
        <dbReference type="ARBA" id="ARBA00023209"/>
    </source>
</evidence>
<accession>A0ABT5X9X2</accession>
<comment type="catalytic activity">
    <reaction evidence="1">
        <text>a CDP-1,2-diacyl-sn-glycerol + L-serine = a 1,2-diacyl-sn-glycero-3-phospho-L-serine + CMP + H(+)</text>
        <dbReference type="Rhea" id="RHEA:16913"/>
        <dbReference type="ChEBI" id="CHEBI:15378"/>
        <dbReference type="ChEBI" id="CHEBI:33384"/>
        <dbReference type="ChEBI" id="CHEBI:57262"/>
        <dbReference type="ChEBI" id="CHEBI:58332"/>
        <dbReference type="ChEBI" id="CHEBI:60377"/>
        <dbReference type="EC" id="2.7.8.8"/>
    </reaction>
</comment>
<proteinExistence type="inferred from homology"/>
<dbReference type="InterPro" id="IPR043130">
    <property type="entry name" value="CDP-OH_PTrfase_TM_dom"/>
</dbReference>
<keyword evidence="10 17" id="KW-1133">Transmembrane helix</keyword>
<keyword evidence="13" id="KW-0594">Phospholipid biosynthesis</keyword>
<dbReference type="InterPro" id="IPR048254">
    <property type="entry name" value="CDP_ALCOHOL_P_TRANSF_CS"/>
</dbReference>
<comment type="subcellular location">
    <subcellularLocation>
        <location evidence="3">Endomembrane system</location>
    </subcellularLocation>
    <subcellularLocation>
        <location evidence="2">Membrane</location>
        <topology evidence="2">Multi-pass membrane protein</topology>
    </subcellularLocation>
</comment>
<keyword evidence="11" id="KW-0443">Lipid metabolism</keyword>
<keyword evidence="12 17" id="KW-0472">Membrane</keyword>
<dbReference type="NCBIfam" id="TIGR00473">
    <property type="entry name" value="pssA"/>
    <property type="match status" value="1"/>
</dbReference>
<dbReference type="InterPro" id="IPR000462">
    <property type="entry name" value="CDP-OH_P_trans"/>
</dbReference>
<keyword evidence="9 17" id="KW-0812">Transmembrane</keyword>
<evidence type="ECO:0000256" key="5">
    <source>
        <dbReference type="ARBA" id="ARBA00013174"/>
    </source>
</evidence>
<feature type="transmembrane region" description="Helical" evidence="17">
    <location>
        <begin position="169"/>
        <end position="187"/>
    </location>
</feature>
<comment type="caution">
    <text evidence="18">The sequence shown here is derived from an EMBL/GenBank/DDBJ whole genome shotgun (WGS) entry which is preliminary data.</text>
</comment>
<feature type="transmembrane region" description="Helical" evidence="17">
    <location>
        <begin position="120"/>
        <end position="138"/>
    </location>
</feature>
<dbReference type="Gene3D" id="1.20.120.1760">
    <property type="match status" value="1"/>
</dbReference>
<evidence type="ECO:0000313" key="19">
    <source>
        <dbReference type="Proteomes" id="UP001220010"/>
    </source>
</evidence>
<dbReference type="PROSITE" id="PS00379">
    <property type="entry name" value="CDP_ALCOHOL_P_TRANSF"/>
    <property type="match status" value="1"/>
</dbReference>
<evidence type="ECO:0000256" key="6">
    <source>
        <dbReference type="ARBA" id="ARBA00017171"/>
    </source>
</evidence>
<evidence type="ECO:0000256" key="11">
    <source>
        <dbReference type="ARBA" id="ARBA00023098"/>
    </source>
</evidence>
<evidence type="ECO:0000313" key="18">
    <source>
        <dbReference type="EMBL" id="MDF0591448.1"/>
    </source>
</evidence>
<dbReference type="EMBL" id="JARFPK010000041">
    <property type="protein sequence ID" value="MDF0591448.1"/>
    <property type="molecule type" value="Genomic_DNA"/>
</dbReference>
<protein>
    <recommendedName>
        <fullName evidence="6">CDP-diacylglycerol--serine O-phosphatidyltransferase</fullName>
        <ecNumber evidence="5">2.7.8.8</ecNumber>
    </recommendedName>
    <alternativeName>
        <fullName evidence="15">Phosphatidylserine synthase</fullName>
    </alternativeName>
</protein>
<evidence type="ECO:0000256" key="14">
    <source>
        <dbReference type="ARBA" id="ARBA00023264"/>
    </source>
</evidence>
<evidence type="ECO:0000256" key="3">
    <source>
        <dbReference type="ARBA" id="ARBA00004308"/>
    </source>
</evidence>
<evidence type="ECO:0000256" key="8">
    <source>
        <dbReference type="ARBA" id="ARBA00022679"/>
    </source>
</evidence>
<comment type="similarity">
    <text evidence="4 16">Belongs to the CDP-alcohol phosphatidyltransferase class-I family.</text>
</comment>
<evidence type="ECO:0000256" key="17">
    <source>
        <dbReference type="SAM" id="Phobius"/>
    </source>
</evidence>
<feature type="transmembrane region" description="Helical" evidence="17">
    <location>
        <begin position="12"/>
        <end position="30"/>
    </location>
</feature>
<feature type="transmembrane region" description="Helical" evidence="17">
    <location>
        <begin position="144"/>
        <end position="162"/>
    </location>
</feature>
<dbReference type="InterPro" id="IPR004533">
    <property type="entry name" value="CDP-diaglyc--ser_O-PTrfase"/>
</dbReference>
<dbReference type="Proteomes" id="UP001220010">
    <property type="component" value="Unassembled WGS sequence"/>
</dbReference>
<feature type="transmembrane region" description="Helical" evidence="17">
    <location>
        <begin position="91"/>
        <end position="108"/>
    </location>
</feature>
<evidence type="ECO:0000256" key="16">
    <source>
        <dbReference type="RuleBase" id="RU003750"/>
    </source>
</evidence>
<feature type="transmembrane region" description="Helical" evidence="17">
    <location>
        <begin position="193"/>
        <end position="213"/>
    </location>
</feature>
<keyword evidence="14" id="KW-1208">Phospholipid metabolism</keyword>